<gene>
    <name evidence="2" type="ORF">FSCOSCO3_A006442</name>
</gene>
<name>A0AAV1QL17_SCOSC</name>
<reference evidence="2 3" key="1">
    <citation type="submission" date="2024-01" db="EMBL/GenBank/DDBJ databases">
        <authorList>
            <person name="Alioto T."/>
            <person name="Alioto T."/>
            <person name="Gomez Garrido J."/>
        </authorList>
    </citation>
    <scope>NUCLEOTIDE SEQUENCE [LARGE SCALE GENOMIC DNA]</scope>
</reference>
<feature type="compositionally biased region" description="Basic and acidic residues" evidence="1">
    <location>
        <begin position="32"/>
        <end position="44"/>
    </location>
</feature>
<evidence type="ECO:0000313" key="2">
    <source>
        <dbReference type="EMBL" id="CAK6984055.1"/>
    </source>
</evidence>
<feature type="compositionally biased region" description="Basic and acidic residues" evidence="1">
    <location>
        <begin position="146"/>
        <end position="171"/>
    </location>
</feature>
<feature type="compositionally biased region" description="Basic and acidic residues" evidence="1">
    <location>
        <begin position="127"/>
        <end position="138"/>
    </location>
</feature>
<evidence type="ECO:0000313" key="3">
    <source>
        <dbReference type="Proteomes" id="UP001314229"/>
    </source>
</evidence>
<organism evidence="2 3">
    <name type="scientific">Scomber scombrus</name>
    <name type="common">Atlantic mackerel</name>
    <name type="synonym">Scomber vernalis</name>
    <dbReference type="NCBI Taxonomy" id="13677"/>
    <lineage>
        <taxon>Eukaryota</taxon>
        <taxon>Metazoa</taxon>
        <taxon>Chordata</taxon>
        <taxon>Craniata</taxon>
        <taxon>Vertebrata</taxon>
        <taxon>Euteleostomi</taxon>
        <taxon>Actinopterygii</taxon>
        <taxon>Neopterygii</taxon>
        <taxon>Teleostei</taxon>
        <taxon>Neoteleostei</taxon>
        <taxon>Acanthomorphata</taxon>
        <taxon>Pelagiaria</taxon>
        <taxon>Scombriformes</taxon>
        <taxon>Scombridae</taxon>
        <taxon>Scomber</taxon>
    </lineage>
</organism>
<dbReference type="Proteomes" id="UP001314229">
    <property type="component" value="Unassembled WGS sequence"/>
</dbReference>
<feature type="region of interest" description="Disordered" evidence="1">
    <location>
        <begin position="80"/>
        <end position="104"/>
    </location>
</feature>
<keyword evidence="3" id="KW-1185">Reference proteome</keyword>
<dbReference type="AlphaFoldDB" id="A0AAV1QL17"/>
<protein>
    <submittedName>
        <fullName evidence="2">Serine-rich adhesin for platelets-like</fullName>
    </submittedName>
</protein>
<sequence>MKNKVKTPSNTFNSGVKEQYMTTGYKVVQKLNSEEPKPRSDPIKGGHFQGSISHRVSHFSSPLSEKGNTVTSQKTEQINVAPAIKTSNNPTINRRDSFSNKGRKSVRFAPDVDVAPYDKTSQLTPKTKLEELGKKFSDQTELNQVDESKEFKDEKNDIDHLSSEISKEQHTSKVNLEPLEHKCHGETAITLNTENSVNTESSQEIPQTGDEDSFTDLKGVVEKVEESLDTQSFTEMKNENSTQEVVTHQELSKKLDVIPINSENERIKTVLQNK</sequence>
<accession>A0AAV1QL17</accession>
<feature type="region of interest" description="Disordered" evidence="1">
    <location>
        <begin position="117"/>
        <end position="173"/>
    </location>
</feature>
<proteinExistence type="predicted"/>
<dbReference type="EMBL" id="CAWUFR010001584">
    <property type="protein sequence ID" value="CAK6984055.1"/>
    <property type="molecule type" value="Genomic_DNA"/>
</dbReference>
<comment type="caution">
    <text evidence="2">The sequence shown here is derived from an EMBL/GenBank/DDBJ whole genome shotgun (WGS) entry which is preliminary data.</text>
</comment>
<evidence type="ECO:0000256" key="1">
    <source>
        <dbReference type="SAM" id="MobiDB-lite"/>
    </source>
</evidence>
<feature type="region of interest" description="Disordered" evidence="1">
    <location>
        <begin position="31"/>
        <end position="50"/>
    </location>
</feature>